<keyword evidence="8" id="KW-0547">Nucleotide-binding</keyword>
<evidence type="ECO:0000256" key="10">
    <source>
        <dbReference type="ARBA" id="ARBA00022884"/>
    </source>
</evidence>
<organism evidence="13 14">
    <name type="scientific">Fusibacter ferrireducens</name>
    <dbReference type="NCBI Taxonomy" id="2785058"/>
    <lineage>
        <taxon>Bacteria</taxon>
        <taxon>Bacillati</taxon>
        <taxon>Bacillota</taxon>
        <taxon>Clostridia</taxon>
        <taxon>Eubacteriales</taxon>
        <taxon>Eubacteriales Family XII. Incertae Sedis</taxon>
        <taxon>Fusibacter</taxon>
    </lineage>
</organism>
<evidence type="ECO:0000259" key="12">
    <source>
        <dbReference type="Pfam" id="PF01743"/>
    </source>
</evidence>
<dbReference type="EMBL" id="JADKNH010000006">
    <property type="protein sequence ID" value="MBF4693668.1"/>
    <property type="molecule type" value="Genomic_DNA"/>
</dbReference>
<dbReference type="Gene3D" id="1.10.3090.10">
    <property type="entry name" value="cca-adding enzyme, domain 2"/>
    <property type="match status" value="1"/>
</dbReference>
<protein>
    <submittedName>
        <fullName evidence="13">CCA tRNA nucleotidyltransferase</fullName>
    </submittedName>
</protein>
<dbReference type="SUPFAM" id="SSF81891">
    <property type="entry name" value="Poly A polymerase C-terminal region-like"/>
    <property type="match status" value="1"/>
</dbReference>
<evidence type="ECO:0000256" key="7">
    <source>
        <dbReference type="ARBA" id="ARBA00022723"/>
    </source>
</evidence>
<comment type="cofactor">
    <cofactor evidence="1">
        <name>Mg(2+)</name>
        <dbReference type="ChEBI" id="CHEBI:18420"/>
    </cofactor>
</comment>
<name>A0ABR9ZT95_9FIRM</name>
<evidence type="ECO:0000256" key="1">
    <source>
        <dbReference type="ARBA" id="ARBA00001946"/>
    </source>
</evidence>
<keyword evidence="3" id="KW-0820">tRNA-binding</keyword>
<evidence type="ECO:0000256" key="4">
    <source>
        <dbReference type="ARBA" id="ARBA00022679"/>
    </source>
</evidence>
<dbReference type="Proteomes" id="UP000614200">
    <property type="component" value="Unassembled WGS sequence"/>
</dbReference>
<evidence type="ECO:0000256" key="6">
    <source>
        <dbReference type="ARBA" id="ARBA00022695"/>
    </source>
</evidence>
<keyword evidence="9" id="KW-0460">Magnesium</keyword>
<dbReference type="RefSeq" id="WP_194701910.1">
    <property type="nucleotide sequence ID" value="NZ_JADKNH010000006.1"/>
</dbReference>
<evidence type="ECO:0000313" key="14">
    <source>
        <dbReference type="Proteomes" id="UP000614200"/>
    </source>
</evidence>
<comment type="caution">
    <text evidence="13">The sequence shown here is derived from an EMBL/GenBank/DDBJ whole genome shotgun (WGS) entry which is preliminary data.</text>
</comment>
<dbReference type="Gene3D" id="3.30.460.10">
    <property type="entry name" value="Beta Polymerase, domain 2"/>
    <property type="match status" value="1"/>
</dbReference>
<dbReference type="PANTHER" id="PTHR47788:SF1">
    <property type="entry name" value="A-ADDING TRNA NUCLEOTIDYLTRANSFERASE"/>
    <property type="match status" value="1"/>
</dbReference>
<keyword evidence="10 11" id="KW-0694">RNA-binding</keyword>
<dbReference type="InterPro" id="IPR052390">
    <property type="entry name" value="tRNA_nt/polyA_polymerase"/>
</dbReference>
<evidence type="ECO:0000256" key="9">
    <source>
        <dbReference type="ARBA" id="ARBA00022842"/>
    </source>
</evidence>
<dbReference type="Gene3D" id="1.10.110.30">
    <property type="match status" value="1"/>
</dbReference>
<dbReference type="InterPro" id="IPR002646">
    <property type="entry name" value="PolA_pol_head_dom"/>
</dbReference>
<dbReference type="PANTHER" id="PTHR47788">
    <property type="entry name" value="POLYA POLYMERASE"/>
    <property type="match status" value="1"/>
</dbReference>
<evidence type="ECO:0000256" key="2">
    <source>
        <dbReference type="ARBA" id="ARBA00007265"/>
    </source>
</evidence>
<evidence type="ECO:0000313" key="13">
    <source>
        <dbReference type="EMBL" id="MBF4693668.1"/>
    </source>
</evidence>
<accession>A0ABR9ZT95</accession>
<evidence type="ECO:0000256" key="5">
    <source>
        <dbReference type="ARBA" id="ARBA00022694"/>
    </source>
</evidence>
<keyword evidence="14" id="KW-1185">Reference proteome</keyword>
<sequence>MISHELLKRILEYQKQTSKQVYIVGGFIRDILLGIESYDLDFTFEASKTGIMPLYERIQEMHEATLCSEFQTMRFESEDQIHFDIATMRKETYNKTLNRYEYEAASLKWDILRRDFTINTAYVKLNDSLLELLTTYLRERRIDEALVNYLKSHICASHPLFYTDMSLKKVRLLHLNSFNEDPSRILRAVKIVNQLDFRMDEETLNALSNALYEDKLLELPLSRIQLEFSKLFKGDLWQKNLKMLMAFNWQEINYGDMFLKTFKNESEEKRTLLMSRFITHIEWLYGVDHQIKKCHEAYNRTLEAFLNNAEINDYNLYKLLYNKRIETLNLMAHHYRDQIMHYEINLKQYSLNLTGHDLIRMGIPQNECIRKFMDALLEYKINHHLDLSLEDEIKYIESIKHEY</sequence>
<evidence type="ECO:0000256" key="8">
    <source>
        <dbReference type="ARBA" id="ARBA00022741"/>
    </source>
</evidence>
<evidence type="ECO:0000256" key="11">
    <source>
        <dbReference type="RuleBase" id="RU003953"/>
    </source>
</evidence>
<dbReference type="SUPFAM" id="SSF81301">
    <property type="entry name" value="Nucleotidyltransferase"/>
    <property type="match status" value="1"/>
</dbReference>
<reference evidence="13 14" key="1">
    <citation type="submission" date="2020-11" db="EMBL/GenBank/DDBJ databases">
        <title>Fusibacter basophilias sp. nov.</title>
        <authorList>
            <person name="Qiu D."/>
        </authorList>
    </citation>
    <scope>NUCLEOTIDE SEQUENCE [LARGE SCALE GENOMIC DNA]</scope>
    <source>
        <strain evidence="13 14">Q10-2</strain>
    </source>
</reference>
<keyword evidence="7" id="KW-0479">Metal-binding</keyword>
<dbReference type="Pfam" id="PF01743">
    <property type="entry name" value="PolyA_pol"/>
    <property type="match status" value="1"/>
</dbReference>
<dbReference type="InterPro" id="IPR043519">
    <property type="entry name" value="NT_sf"/>
</dbReference>
<keyword evidence="6" id="KW-0548">Nucleotidyltransferase</keyword>
<comment type="similarity">
    <text evidence="2 11">Belongs to the tRNA nucleotidyltransferase/poly(A) polymerase family.</text>
</comment>
<keyword evidence="4 11" id="KW-0808">Transferase</keyword>
<proteinExistence type="inferred from homology"/>
<gene>
    <name evidence="13" type="ORF">ISU02_11070</name>
</gene>
<feature type="domain" description="Poly A polymerase head" evidence="12">
    <location>
        <begin position="21"/>
        <end position="128"/>
    </location>
</feature>
<evidence type="ECO:0000256" key="3">
    <source>
        <dbReference type="ARBA" id="ARBA00022555"/>
    </source>
</evidence>
<keyword evidence="5" id="KW-0819">tRNA processing</keyword>